<dbReference type="Proteomes" id="UP000199032">
    <property type="component" value="Unassembled WGS sequence"/>
</dbReference>
<gene>
    <name evidence="1" type="ORF">COMA1_90081</name>
</gene>
<dbReference type="RefSeq" id="WP_090751388.1">
    <property type="nucleotide sequence ID" value="NZ_CZQA01000015.1"/>
</dbReference>
<evidence type="ECO:0000313" key="1">
    <source>
        <dbReference type="EMBL" id="CUS39823.1"/>
    </source>
</evidence>
<accession>A0A0S4LRC3</accession>
<dbReference type="STRING" id="1742972.COMA1_90081"/>
<dbReference type="OrthoDB" id="8777270at2"/>
<evidence type="ECO:0000313" key="2">
    <source>
        <dbReference type="Proteomes" id="UP000199032"/>
    </source>
</evidence>
<protein>
    <submittedName>
        <fullName evidence="1">Uncharacterized protein</fullName>
    </submittedName>
</protein>
<sequence>MIPTLSLRTSLIATLLMLSGCGLNIFSSPKSPVVIDDIESRVGTLAVSADRRVVLVRLEENAASEAGRFCAEPPLDVDQNVTNALAAIRDLSTDKLDASVKEELTRTFSQISHTLVKRTQGLQLYRAAMYNLCQNYLNHAIKEETLQAQATKILELSVKLIELELGRAPAKISKPVLHAPAAARR</sequence>
<dbReference type="EMBL" id="CZQA01000015">
    <property type="protein sequence ID" value="CUS39823.1"/>
    <property type="molecule type" value="Genomic_DNA"/>
</dbReference>
<keyword evidence="2" id="KW-1185">Reference proteome</keyword>
<dbReference type="AlphaFoldDB" id="A0A0S4LRC3"/>
<organism evidence="1 2">
    <name type="scientific">Candidatus Nitrospira nitrosa</name>
    <dbReference type="NCBI Taxonomy" id="1742972"/>
    <lineage>
        <taxon>Bacteria</taxon>
        <taxon>Pseudomonadati</taxon>
        <taxon>Nitrospirota</taxon>
        <taxon>Nitrospiria</taxon>
        <taxon>Nitrospirales</taxon>
        <taxon>Nitrospiraceae</taxon>
        <taxon>Nitrospira</taxon>
    </lineage>
</organism>
<name>A0A0S4LRC3_9BACT</name>
<reference evidence="1 2" key="1">
    <citation type="submission" date="2015-10" db="EMBL/GenBank/DDBJ databases">
        <authorList>
            <person name="Gilbert D.G."/>
        </authorList>
    </citation>
    <scope>NUCLEOTIDE SEQUENCE [LARGE SCALE GENOMIC DNA]</scope>
    <source>
        <strain evidence="1">COMA1</strain>
    </source>
</reference>
<proteinExistence type="predicted"/>